<organism evidence="1 2">
    <name type="scientific">Candidatus Methanomarinus sp</name>
    <dbReference type="NCBI Taxonomy" id="3386244"/>
    <lineage>
        <taxon>Archaea</taxon>
        <taxon>Methanobacteriati</taxon>
        <taxon>Methanobacteriota</taxon>
        <taxon>Stenosarchaea group</taxon>
        <taxon>Methanomicrobia</taxon>
        <taxon>Methanosarcinales</taxon>
        <taxon>ANME-2 cluster</taxon>
        <taxon>Candidatus Methanocomedenaceae</taxon>
        <taxon>Candidatus Methanomarinus</taxon>
    </lineage>
</organism>
<evidence type="ECO:0000313" key="2">
    <source>
        <dbReference type="Proteomes" id="UP000315423"/>
    </source>
</evidence>
<comment type="caution">
    <text evidence="1">The sequence shown here is derived from an EMBL/GenBank/DDBJ whole genome shotgun (WGS) entry which is preliminary data.</text>
</comment>
<dbReference type="Proteomes" id="UP000315423">
    <property type="component" value="Unassembled WGS sequence"/>
</dbReference>
<evidence type="ECO:0000313" key="1">
    <source>
        <dbReference type="EMBL" id="TKY92307.1"/>
    </source>
</evidence>
<proteinExistence type="predicted"/>
<name>A0AC61SC96_9EURY</name>
<dbReference type="EMBL" id="QYBA01000041">
    <property type="protein sequence ID" value="TKY92307.1"/>
    <property type="molecule type" value="Genomic_DNA"/>
</dbReference>
<sequence length="318" mass="34906">MYSDETDQQVPKRRFLTLRSGLLYLFIVLILLVIITGSLLVIFGDFNGLSVDSDKVSVIHIQGVMITGNLPGGFGYATSEEICKCIRNAADDNNVKAIVLRINSGGGTPAAAQEITNEIKKAKEKKPIVVSMGDVAASGGYYISAPTDFIVANPDTITGSIGVIWVFENRSAYYKEEGIEFYVAKSGKFKDMGRDWTGLSDDEKQYSDEIVMETYQRFVDEVAIGRDLSVSEVKDLADGRIYTGSKAIELGLVDKTGNLYDAIDIAAELGNIEGEPDVDYENKPTLSKLLFGSSNEMNSQVEGLLRYFYDSPFGRIEI</sequence>
<protein>
    <submittedName>
        <fullName evidence="1">Signal peptide peptidase SppA</fullName>
    </submittedName>
</protein>
<accession>A0AC61SC96</accession>
<reference evidence="1" key="1">
    <citation type="submission" date="2018-09" db="EMBL/GenBank/DDBJ databases">
        <title>A genomic encyclopedia of anaerobic methanotrophic archaea.</title>
        <authorList>
            <person name="Skennerton C.T."/>
            <person name="Chadwick G.L."/>
            <person name="Laso-Perez R."/>
            <person name="Leu A.O."/>
            <person name="Speth D.R."/>
            <person name="Yu H."/>
            <person name="Morgan-Lang C."/>
            <person name="Hatzenpichler R."/>
            <person name="Goudeau D."/>
            <person name="Malmstrom R."/>
            <person name="Woyke T."/>
            <person name="Hallam S."/>
            <person name="Tyson G.W."/>
            <person name="Wegener G."/>
            <person name="Boetius A."/>
            <person name="Orphan V.J."/>
        </authorList>
    </citation>
    <scope>NUCLEOTIDE SEQUENCE</scope>
    <source>
        <strain evidence="1">CONS3730D10UFb2</strain>
    </source>
</reference>
<gene>
    <name evidence="1" type="primary">sppA</name>
    <name evidence="1" type="ORF">C5S46_01340</name>
</gene>